<reference evidence="3 4" key="1">
    <citation type="submission" date="2016-10" db="EMBL/GenBank/DDBJ databases">
        <authorList>
            <person name="de Groot N.N."/>
        </authorList>
    </citation>
    <scope>NUCLEOTIDE SEQUENCE [LARGE SCALE GENOMIC DNA]</scope>
    <source>
        <strain evidence="3 4">DSM 8423</strain>
    </source>
</reference>
<dbReference type="GO" id="GO:0005576">
    <property type="term" value="C:extracellular region"/>
    <property type="evidence" value="ECO:0007669"/>
    <property type="project" value="UniProtKB-SubCell"/>
</dbReference>
<dbReference type="STRING" id="43775.SAMN04489760_12529"/>
<sequence length="335" mass="35262">MATKYGTDGNDKIYGTTEADYLYGKGGDDIIYGKAGDDYLSGGAGSDTMSGNAGNDTYVVDSVGDVVIELAGYGTDKIKTYIDYTLGDNVENLSLYGEATTGKGNSLANEIKGNSNADSLYGYDGNDRLYGNDGNDYLNGGTGNDYLNGGSGSDELYGYAGNDELYGYAGNDNLYGNVGDDYLSSGTGNDYLYGNDGNDRLYGDNGNDYLKGGTGSDDFIFRETGAANSDTIADFSHDQSDTIVLKDILDGVSDSIIEGLDFIGGVLNADCYFEDDGYTGDGAEDRGIYYDTETGDLWYNPTTGEAGDSVQICTLVGTEGTYASLLDAADITYSA</sequence>
<proteinExistence type="predicted"/>
<evidence type="ECO:0000256" key="2">
    <source>
        <dbReference type="ARBA" id="ARBA00022525"/>
    </source>
</evidence>
<comment type="subcellular location">
    <subcellularLocation>
        <location evidence="1">Secreted</location>
    </subcellularLocation>
</comment>
<keyword evidence="4" id="KW-1185">Reference proteome</keyword>
<dbReference type="EMBL" id="FOBS01000025">
    <property type="protein sequence ID" value="SEM59847.1"/>
    <property type="molecule type" value="Genomic_DNA"/>
</dbReference>
<keyword evidence="2" id="KW-0964">Secreted</keyword>
<dbReference type="PANTHER" id="PTHR38340:SF1">
    <property type="entry name" value="S-LAYER PROTEIN"/>
    <property type="match status" value="1"/>
</dbReference>
<dbReference type="InterPro" id="IPR011049">
    <property type="entry name" value="Serralysin-like_metalloprot_C"/>
</dbReference>
<dbReference type="GO" id="GO:0005509">
    <property type="term" value="F:calcium ion binding"/>
    <property type="evidence" value="ECO:0007669"/>
    <property type="project" value="InterPro"/>
</dbReference>
<accession>A0A1H7ZR43</accession>
<dbReference type="Gene3D" id="2.150.10.10">
    <property type="entry name" value="Serralysin-like metalloprotease, C-terminal"/>
    <property type="match status" value="3"/>
</dbReference>
<dbReference type="InterPro" id="IPR018511">
    <property type="entry name" value="Hemolysin-typ_Ca-bd_CS"/>
</dbReference>
<gene>
    <name evidence="3" type="ORF">SAMN04489760_12529</name>
</gene>
<evidence type="ECO:0000313" key="4">
    <source>
        <dbReference type="Proteomes" id="UP000198744"/>
    </source>
</evidence>
<dbReference type="PRINTS" id="PR00313">
    <property type="entry name" value="CABNDNGRPT"/>
</dbReference>
<protein>
    <submittedName>
        <fullName evidence="3">Type I secretion C-terminal target domain (VC_A0849 subclass)</fullName>
    </submittedName>
</protein>
<dbReference type="PROSITE" id="PS00330">
    <property type="entry name" value="HEMOLYSIN_CALCIUM"/>
    <property type="match status" value="4"/>
</dbReference>
<dbReference type="InterPro" id="IPR050557">
    <property type="entry name" value="RTX_toxin/Mannuronan_C5-epim"/>
</dbReference>
<name>A0A1H7ZR43_9BACT</name>
<dbReference type="AlphaFoldDB" id="A0A1H7ZR43"/>
<organism evidence="3 4">
    <name type="scientific">Syntrophus gentianae</name>
    <dbReference type="NCBI Taxonomy" id="43775"/>
    <lineage>
        <taxon>Bacteria</taxon>
        <taxon>Pseudomonadati</taxon>
        <taxon>Thermodesulfobacteriota</taxon>
        <taxon>Syntrophia</taxon>
        <taxon>Syntrophales</taxon>
        <taxon>Syntrophaceae</taxon>
        <taxon>Syntrophus</taxon>
    </lineage>
</organism>
<dbReference type="PANTHER" id="PTHR38340">
    <property type="entry name" value="S-LAYER PROTEIN"/>
    <property type="match status" value="1"/>
</dbReference>
<dbReference type="RefSeq" id="WP_093884293.1">
    <property type="nucleotide sequence ID" value="NZ_FOBS01000025.1"/>
</dbReference>
<dbReference type="SUPFAM" id="SSF51120">
    <property type="entry name" value="beta-Roll"/>
    <property type="match status" value="3"/>
</dbReference>
<dbReference type="Pfam" id="PF00353">
    <property type="entry name" value="HemolysinCabind"/>
    <property type="match status" value="3"/>
</dbReference>
<evidence type="ECO:0000313" key="3">
    <source>
        <dbReference type="EMBL" id="SEM59847.1"/>
    </source>
</evidence>
<dbReference type="Proteomes" id="UP000198744">
    <property type="component" value="Unassembled WGS sequence"/>
</dbReference>
<dbReference type="InterPro" id="IPR001343">
    <property type="entry name" value="Hemolysn_Ca-bd"/>
</dbReference>
<dbReference type="OrthoDB" id="5405960at2"/>
<evidence type="ECO:0000256" key="1">
    <source>
        <dbReference type="ARBA" id="ARBA00004613"/>
    </source>
</evidence>